<reference evidence="4 5" key="1">
    <citation type="submission" date="2021-06" db="EMBL/GenBank/DDBJ databases">
        <title>Ecological speciation of a Streptomyces species isolated from different habitats and geographic origins.</title>
        <authorList>
            <person name="Wang J."/>
        </authorList>
    </citation>
    <scope>NUCLEOTIDE SEQUENCE [LARGE SCALE GENOMIC DNA]</scope>
    <source>
        <strain evidence="4 5">FXJ8.012</strain>
    </source>
</reference>
<dbReference type="CDD" id="cd00397">
    <property type="entry name" value="DNA_BRE_C"/>
    <property type="match status" value="1"/>
</dbReference>
<dbReference type="InterPro" id="IPR050090">
    <property type="entry name" value="Tyrosine_recombinase_XerCD"/>
</dbReference>
<feature type="compositionally biased region" description="Polar residues" evidence="2">
    <location>
        <begin position="701"/>
        <end position="717"/>
    </location>
</feature>
<feature type="region of interest" description="Disordered" evidence="2">
    <location>
        <begin position="697"/>
        <end position="717"/>
    </location>
</feature>
<evidence type="ECO:0000313" key="4">
    <source>
        <dbReference type="EMBL" id="MBZ6156304.1"/>
    </source>
</evidence>
<dbReference type="InterPro" id="IPR011010">
    <property type="entry name" value="DNA_brk_join_enz"/>
</dbReference>
<feature type="domain" description="Tyr recombinase" evidence="3">
    <location>
        <begin position="375"/>
        <end position="589"/>
    </location>
</feature>
<dbReference type="Pfam" id="PF00589">
    <property type="entry name" value="Phage_integrase"/>
    <property type="match status" value="1"/>
</dbReference>
<dbReference type="RefSeq" id="WP_224287833.1">
    <property type="nucleotide sequence ID" value="NZ_JAHSST010000030.1"/>
</dbReference>
<dbReference type="SUPFAM" id="SSF56349">
    <property type="entry name" value="DNA breaking-rejoining enzymes"/>
    <property type="match status" value="1"/>
</dbReference>
<evidence type="ECO:0000259" key="3">
    <source>
        <dbReference type="PROSITE" id="PS51898"/>
    </source>
</evidence>
<accession>A0ABS7WF89</accession>
<dbReference type="PROSITE" id="PS51898">
    <property type="entry name" value="TYR_RECOMBINASE"/>
    <property type="match status" value="1"/>
</dbReference>
<organism evidence="4 5">
    <name type="scientific">Streptomyces olivaceus</name>
    <dbReference type="NCBI Taxonomy" id="47716"/>
    <lineage>
        <taxon>Bacteria</taxon>
        <taxon>Bacillati</taxon>
        <taxon>Actinomycetota</taxon>
        <taxon>Actinomycetes</taxon>
        <taxon>Kitasatosporales</taxon>
        <taxon>Streptomycetaceae</taxon>
        <taxon>Streptomyces</taxon>
    </lineage>
</organism>
<protein>
    <submittedName>
        <fullName evidence="4">Site-specific integrase</fullName>
    </submittedName>
</protein>
<keyword evidence="5" id="KW-1185">Reference proteome</keyword>
<name>A0ABS7WF89_STROV</name>
<evidence type="ECO:0000256" key="1">
    <source>
        <dbReference type="ARBA" id="ARBA00023172"/>
    </source>
</evidence>
<dbReference type="PANTHER" id="PTHR30349:SF64">
    <property type="entry name" value="PROPHAGE INTEGRASE INTD-RELATED"/>
    <property type="match status" value="1"/>
</dbReference>
<dbReference type="InterPro" id="IPR013762">
    <property type="entry name" value="Integrase-like_cat_sf"/>
</dbReference>
<dbReference type="Proteomes" id="UP000758701">
    <property type="component" value="Unassembled WGS sequence"/>
</dbReference>
<comment type="caution">
    <text evidence="4">The sequence shown here is derived from an EMBL/GenBank/DDBJ whole genome shotgun (WGS) entry which is preliminary data.</text>
</comment>
<sequence>MARVLDWLGQFPGETWQDRWLLSGSDAVGKQWGPPGLTQSQRCRLTAGLGTMIVLRALQPSYAWLCGSRLLGVYDAYRRHNQTEVFARLRRQAEGRGGCDEYGAEALNLLTRMAIVTGKDLLELEVEDFEQYAAARRDSGRTVASLPFAYEILHAVGGLKDAPPTLRQASAPGQLTPAELVDRYQIVHREIRDVLVYYVAERAAVLDYGSLVNQAHMLAGLFWADLERHRPGISSLHLPDGVAQEWKQRARLLSDGRPRRNSHNVLLAVRSFYLDLLQWSLEDPARWSRWAAPCPISEADVRGYLKETRHRQARMQQRTRTLVPVVPRLVAAAEDRLRQAELVLAAARNTEPGQEFTVGGQRYRRTGRATSHWRPTAVFVTPLAEPETRFDAECAESNAFWTWAVIEVLRRTGARIEELLELTHLSLRQYKAPTGELVPLLQISPSKTDHERVIPADPDLVAVLARVIRRIKAPDGKVPLLSRYDGYERIFGPPLPHLFQRVSQHRLQIISPNRVRELLTELAEQADIVDVDGTPLRFTPHDFRRIFSTETVNGGLPIHIAAKVLGHLDLNTTQGYVAVYPEEVIRHYRHFVDQRRAARPSEEYREPTSAEWADFRDHFSLRKVALGTCDRPYGTPCQHEHACVRCPMLRLDIAQVPRLLEIEANTRERLGEAHRMQWLGEVTALKESLRHITEKKKQADRLQQQAELGESGTNALG</sequence>
<evidence type="ECO:0000256" key="2">
    <source>
        <dbReference type="SAM" id="MobiDB-lite"/>
    </source>
</evidence>
<dbReference type="InterPro" id="IPR002104">
    <property type="entry name" value="Integrase_catalytic"/>
</dbReference>
<gene>
    <name evidence="4" type="ORF">KVH32_34910</name>
</gene>
<evidence type="ECO:0000313" key="5">
    <source>
        <dbReference type="Proteomes" id="UP000758701"/>
    </source>
</evidence>
<proteinExistence type="predicted"/>
<dbReference type="PANTHER" id="PTHR30349">
    <property type="entry name" value="PHAGE INTEGRASE-RELATED"/>
    <property type="match status" value="1"/>
</dbReference>
<keyword evidence="1" id="KW-0233">DNA recombination</keyword>
<dbReference type="Gene3D" id="1.10.443.10">
    <property type="entry name" value="Intergrase catalytic core"/>
    <property type="match status" value="1"/>
</dbReference>
<dbReference type="EMBL" id="JAHSTP010000026">
    <property type="protein sequence ID" value="MBZ6156304.1"/>
    <property type="molecule type" value="Genomic_DNA"/>
</dbReference>